<dbReference type="Proteomes" id="UP000606786">
    <property type="component" value="Unassembled WGS sequence"/>
</dbReference>
<dbReference type="EMBL" id="CAJHJT010000034">
    <property type="protein sequence ID" value="CAD7002777.1"/>
    <property type="molecule type" value="Genomic_DNA"/>
</dbReference>
<evidence type="ECO:0000313" key="1">
    <source>
        <dbReference type="EMBL" id="CAD7002777.1"/>
    </source>
</evidence>
<gene>
    <name evidence="1" type="ORF">CCAP1982_LOCUS11250</name>
</gene>
<dbReference type="AlphaFoldDB" id="A0A811UYN7"/>
<name>A0A811UYN7_CERCA</name>
<sequence>MTEYKYIATARQWVQHNATLAMGDSDLVRQQELYTVNSSPLSDYCSVVAHSTVNIYRPLPVACCRLIGAC</sequence>
<accession>A0A811UYN7</accession>
<reference evidence="1" key="1">
    <citation type="submission" date="2020-11" db="EMBL/GenBank/DDBJ databases">
        <authorList>
            <person name="Whitehead M."/>
        </authorList>
    </citation>
    <scope>NUCLEOTIDE SEQUENCE</scope>
    <source>
        <strain evidence="1">EGII</strain>
    </source>
</reference>
<proteinExistence type="predicted"/>
<organism evidence="1 2">
    <name type="scientific">Ceratitis capitata</name>
    <name type="common">Mediterranean fruit fly</name>
    <name type="synonym">Tephritis capitata</name>
    <dbReference type="NCBI Taxonomy" id="7213"/>
    <lineage>
        <taxon>Eukaryota</taxon>
        <taxon>Metazoa</taxon>
        <taxon>Ecdysozoa</taxon>
        <taxon>Arthropoda</taxon>
        <taxon>Hexapoda</taxon>
        <taxon>Insecta</taxon>
        <taxon>Pterygota</taxon>
        <taxon>Neoptera</taxon>
        <taxon>Endopterygota</taxon>
        <taxon>Diptera</taxon>
        <taxon>Brachycera</taxon>
        <taxon>Muscomorpha</taxon>
        <taxon>Tephritoidea</taxon>
        <taxon>Tephritidae</taxon>
        <taxon>Ceratitis</taxon>
        <taxon>Ceratitis</taxon>
    </lineage>
</organism>
<protein>
    <submittedName>
        <fullName evidence="1">(Mediterranean fruit fly) hypothetical protein</fullName>
    </submittedName>
</protein>
<keyword evidence="2" id="KW-1185">Reference proteome</keyword>
<comment type="caution">
    <text evidence="1">The sequence shown here is derived from an EMBL/GenBank/DDBJ whole genome shotgun (WGS) entry which is preliminary data.</text>
</comment>
<evidence type="ECO:0000313" key="2">
    <source>
        <dbReference type="Proteomes" id="UP000606786"/>
    </source>
</evidence>